<sequence length="73" mass="8576">MDQSVQEVKAFELLVFSGLVVFDVLISAVSILIYFIYGVYWFTSMLLMSLKSHYKLRLWIKLFSYREASLSLK</sequence>
<evidence type="ECO:0000256" key="1">
    <source>
        <dbReference type="SAM" id="Phobius"/>
    </source>
</evidence>
<protein>
    <recommendedName>
        <fullName evidence="4">Transmembrane protein</fullName>
    </recommendedName>
</protein>
<dbReference type="Proteomes" id="UP000694005">
    <property type="component" value="Chromosome A05"/>
</dbReference>
<evidence type="ECO:0000313" key="2">
    <source>
        <dbReference type="EMBL" id="CAG7875739.1"/>
    </source>
</evidence>
<proteinExistence type="predicted"/>
<dbReference type="Gramene" id="A05p22600.2_BraZ1">
    <property type="protein sequence ID" value="A05p22600.2_BraZ1.CDS.1"/>
    <property type="gene ID" value="A05g22600.2_BraZ1"/>
</dbReference>
<reference evidence="3" key="1">
    <citation type="submission" date="2018-11" db="EMBL/GenBank/DDBJ databases">
        <authorList>
            <consortium name="Genoscope - CEA"/>
            <person name="William W."/>
        </authorList>
    </citation>
    <scope>NUCLEOTIDE SEQUENCE</scope>
</reference>
<evidence type="ECO:0000313" key="3">
    <source>
        <dbReference type="EMBL" id="VDC71316.1"/>
    </source>
</evidence>
<organism evidence="3">
    <name type="scientific">Brassica campestris</name>
    <name type="common">Field mustard</name>
    <dbReference type="NCBI Taxonomy" id="3711"/>
    <lineage>
        <taxon>Eukaryota</taxon>
        <taxon>Viridiplantae</taxon>
        <taxon>Streptophyta</taxon>
        <taxon>Embryophyta</taxon>
        <taxon>Tracheophyta</taxon>
        <taxon>Spermatophyta</taxon>
        <taxon>Magnoliopsida</taxon>
        <taxon>eudicotyledons</taxon>
        <taxon>Gunneridae</taxon>
        <taxon>Pentapetalae</taxon>
        <taxon>rosids</taxon>
        <taxon>malvids</taxon>
        <taxon>Brassicales</taxon>
        <taxon>Brassicaceae</taxon>
        <taxon>Brassiceae</taxon>
        <taxon>Brassica</taxon>
    </lineage>
</organism>
<evidence type="ECO:0008006" key="4">
    <source>
        <dbReference type="Google" id="ProtNLM"/>
    </source>
</evidence>
<feature type="transmembrane region" description="Helical" evidence="1">
    <location>
        <begin position="20"/>
        <end position="42"/>
    </location>
</feature>
<gene>
    <name evidence="3" type="ORF">BRAA05T21030Z</name>
    <name evidence="2" type="ORF">BRAPAZ1V2_A05P22600.2</name>
</gene>
<keyword evidence="1" id="KW-0472">Membrane</keyword>
<dbReference type="AlphaFoldDB" id="A0A3P5YU79"/>
<dbReference type="EMBL" id="LR031570">
    <property type="protein sequence ID" value="VDC71316.1"/>
    <property type="molecule type" value="Genomic_DNA"/>
</dbReference>
<accession>A0A3P5YU79</accession>
<dbReference type="EMBL" id="LS974621">
    <property type="protein sequence ID" value="CAG7875739.1"/>
    <property type="molecule type" value="Genomic_DNA"/>
</dbReference>
<keyword evidence="1" id="KW-1133">Transmembrane helix</keyword>
<name>A0A3P5YU79_BRACM</name>
<keyword evidence="1" id="KW-0812">Transmembrane</keyword>